<dbReference type="eggNOG" id="KOG1245">
    <property type="taxonomic scope" value="Eukaryota"/>
</dbReference>
<feature type="domain" description="WAC" evidence="7">
    <location>
        <begin position="25"/>
        <end position="133"/>
    </location>
</feature>
<dbReference type="EMBL" id="DS022308">
    <property type="protein sequence ID" value="OAJ42799.1"/>
    <property type="molecule type" value="Genomic_DNA"/>
</dbReference>
<dbReference type="InterPro" id="IPR018501">
    <property type="entry name" value="DDT_dom"/>
</dbReference>
<proteinExistence type="predicted"/>
<sequence>MPHIKRTPVECTPLPPAELLADSDAPVFYIDYTGEVFLNYDDYFARISLYRKKIWSCEFTGKNNLTFSEAVDSERKSKQRVEERFPRVWNQPALALIHFNQAALNELIDELYELFKANFFVGETVFISTTIDKAVSERATIISVLPDLTQSSHTKPNVEEYDKPIVLKKESFADTDSIATSTAISATTESPIPTQESDAADLAYRSQFKDPRTGVIPDIVDIVPGEKAYYLLVSSTPQKTAAVSVSHFRRDRLALSKQTFKKYIREVAIKDKWIGAPWVVRPELVQKFKLRTTPPKELQHALDRRNTKGDSKVVYMGKQDLKHKSLREVAVSLPIDDLELYRYRLFRQPAEDNTKLPVRPAPSYDFGTIPSSHVLQLITVWNFTSAYGPYLHLYPFTFDAFLQAISTTNTQNTPPLLEELFSSLIHLVCEEWCKGIDPNTGIHPAVKPFPVLSEEFMTPNAAVSLSSTNALMTSTIIAYQALNPDERIAIDQWFKWQPGNWSTSIPTKRQRTTPVRSAHTPSYSSSAEKSTDRLKAWEVALAGIIKDCMHSDTEEIEALKWRTLSLLLTTKPSTSKLDRSDVGINGHSLSDPLGDVADSVVTDPNDVANDNTSVVESTDDVKQNGASSVETNGNLEDVEDDTLDDTLDDIVSYPDMESLNDTYVDEGGSGDDISHRVRNGGSSDYRKHRKIYESDEEDWTPDGRPVSATRKGRHTRQTKSKKVHAERSSPSRLAASGRHPRTSSGLHHSPSSVSTPPKPTTNGSAKKSKNKRKNKASSVVETDTTAFEELCCASRCGFGTLSAADKIAILAYLIDVCLVDCELLRQCRDKAIDEAIELRKEKRDIVRDRKAVAQSILELGFLAGETSVALTSESTAKLDDADDLESEHSGSDTEKSSRQLSRVQKLRAEQLRRDNEEKRRQDEIQRQKEQSKELKAKQDGRRKLEDKDRQLHCRQRIIDHLLRIQYAIVRIKPLGRDRYHNRYWWFDGGYGAYPFFTVTQGVETSKGSADSEAGVLDFASGCLFVEEFGVENMIDDKWIKHWNETRAESEDLKSARPSEGGVMLDARLGLLNGKWGYYSTPEQIDQLLAWLDPRGIRELHLSSNISHLSDFITESMLKRSETLATAISLEVNGSGRHMRPEYENIWAQE</sequence>
<evidence type="ECO:0008006" key="10">
    <source>
        <dbReference type="Google" id="ProtNLM"/>
    </source>
</evidence>
<dbReference type="Pfam" id="PF10537">
    <property type="entry name" value="WAC_Acf1_DNA_bd"/>
    <property type="match status" value="1"/>
</dbReference>
<evidence type="ECO:0000313" key="8">
    <source>
        <dbReference type="EMBL" id="OAJ42799.1"/>
    </source>
</evidence>
<gene>
    <name evidence="8" type="ORF">BDEG_26210</name>
</gene>
<dbReference type="Pfam" id="PF15612">
    <property type="entry name" value="WHIM1"/>
    <property type="match status" value="1"/>
</dbReference>
<dbReference type="AlphaFoldDB" id="A0A177WRS1"/>
<feature type="domain" description="DDT" evidence="6">
    <location>
        <begin position="371"/>
        <end position="434"/>
    </location>
</feature>
<feature type="compositionally biased region" description="Low complexity" evidence="5">
    <location>
        <begin position="743"/>
        <end position="765"/>
    </location>
</feature>
<dbReference type="InterPro" id="IPR028942">
    <property type="entry name" value="WHIM1_dom"/>
</dbReference>
<dbReference type="PANTHER" id="PTHR32075:SF6">
    <property type="entry name" value="ISWI CHROMATIN-REMODELING COMPLEX SUBUNIT YPL216W-RELATED"/>
    <property type="match status" value="1"/>
</dbReference>
<feature type="compositionally biased region" description="Basic and acidic residues" evidence="5">
    <location>
        <begin position="886"/>
        <end position="897"/>
    </location>
</feature>
<dbReference type="STRING" id="403673.A0A177WRS1"/>
<evidence type="ECO:0000256" key="4">
    <source>
        <dbReference type="PROSITE-ProRule" id="PRU00475"/>
    </source>
</evidence>
<protein>
    <recommendedName>
        <fullName evidence="10">WAC domain-containing protein</fullName>
    </recommendedName>
</protein>
<evidence type="ECO:0000256" key="1">
    <source>
        <dbReference type="ARBA" id="ARBA00004123"/>
    </source>
</evidence>
<feature type="region of interest" description="Disordered" evidence="5">
    <location>
        <begin position="657"/>
        <end position="779"/>
    </location>
</feature>
<accession>A0A177WRS1</accession>
<dbReference type="PROSITE" id="PS50827">
    <property type="entry name" value="DDT"/>
    <property type="match status" value="1"/>
</dbReference>
<reference evidence="8 9" key="2">
    <citation type="submission" date="2016-05" db="EMBL/GenBank/DDBJ databases">
        <title>Lineage-specific infection strategies underlie the spectrum of fungal disease in amphibians.</title>
        <authorList>
            <person name="Cuomo C.A."/>
            <person name="Farrer R.A."/>
            <person name="James T."/>
            <person name="Longcore J."/>
            <person name="Birren B."/>
        </authorList>
    </citation>
    <scope>NUCLEOTIDE SEQUENCE [LARGE SCALE GENOMIC DNA]</scope>
    <source>
        <strain evidence="8 9">JEL423</strain>
    </source>
</reference>
<keyword evidence="3 4" id="KW-0539">Nucleus</keyword>
<dbReference type="PROSITE" id="PS51136">
    <property type="entry name" value="WAC"/>
    <property type="match status" value="1"/>
</dbReference>
<dbReference type="InterPro" id="IPR028941">
    <property type="entry name" value="WHIM2_dom"/>
</dbReference>
<dbReference type="OrthoDB" id="332390at2759"/>
<organism evidence="8 9">
    <name type="scientific">Batrachochytrium dendrobatidis (strain JEL423)</name>
    <dbReference type="NCBI Taxonomy" id="403673"/>
    <lineage>
        <taxon>Eukaryota</taxon>
        <taxon>Fungi</taxon>
        <taxon>Fungi incertae sedis</taxon>
        <taxon>Chytridiomycota</taxon>
        <taxon>Chytridiomycota incertae sedis</taxon>
        <taxon>Chytridiomycetes</taxon>
        <taxon>Rhizophydiales</taxon>
        <taxon>Rhizophydiales incertae sedis</taxon>
        <taxon>Batrachochytrium</taxon>
    </lineage>
</organism>
<dbReference type="Proteomes" id="UP000077115">
    <property type="component" value="Unassembled WGS sequence"/>
</dbReference>
<feature type="region of interest" description="Disordered" evidence="5">
    <location>
        <begin position="879"/>
        <end position="947"/>
    </location>
</feature>
<feature type="region of interest" description="Disordered" evidence="5">
    <location>
        <begin position="601"/>
        <end position="642"/>
    </location>
</feature>
<feature type="compositionally biased region" description="Basic residues" evidence="5">
    <location>
        <begin position="766"/>
        <end position="775"/>
    </location>
</feature>
<dbReference type="Pfam" id="PF15613">
    <property type="entry name" value="WSD"/>
    <property type="match status" value="1"/>
</dbReference>
<name>A0A177WRS1_BATDL</name>
<evidence type="ECO:0000313" key="9">
    <source>
        <dbReference type="Proteomes" id="UP000077115"/>
    </source>
</evidence>
<evidence type="ECO:0000256" key="5">
    <source>
        <dbReference type="SAM" id="MobiDB-lite"/>
    </source>
</evidence>
<reference evidence="8 9" key="1">
    <citation type="submission" date="2006-10" db="EMBL/GenBank/DDBJ databases">
        <title>The Genome Sequence of Batrachochytrium dendrobatidis JEL423.</title>
        <authorList>
            <consortium name="The Broad Institute Genome Sequencing Platform"/>
            <person name="Birren B."/>
            <person name="Lander E."/>
            <person name="Galagan J."/>
            <person name="Cuomo C."/>
            <person name="Devon K."/>
            <person name="Jaffe D."/>
            <person name="Butler J."/>
            <person name="Alvarez P."/>
            <person name="Gnerre S."/>
            <person name="Grabherr M."/>
            <person name="Kleber M."/>
            <person name="Mauceli E."/>
            <person name="Brockman W."/>
            <person name="Young S."/>
            <person name="LaButti K."/>
            <person name="Sykes S."/>
            <person name="DeCaprio D."/>
            <person name="Crawford M."/>
            <person name="Koehrsen M."/>
            <person name="Engels R."/>
            <person name="Montgomery P."/>
            <person name="Pearson M."/>
            <person name="Howarth C."/>
            <person name="Larson L."/>
            <person name="White J."/>
            <person name="O'Leary S."/>
            <person name="Kodira C."/>
            <person name="Zeng Q."/>
            <person name="Yandava C."/>
            <person name="Alvarado L."/>
            <person name="Longcore J."/>
            <person name="James T."/>
        </authorList>
    </citation>
    <scope>NUCLEOTIDE SEQUENCE [LARGE SCALE GENOMIC DNA]</scope>
    <source>
        <strain evidence="8 9">JEL423</strain>
    </source>
</reference>
<feature type="compositionally biased region" description="Basic and acidic residues" evidence="5">
    <location>
        <begin position="906"/>
        <end position="947"/>
    </location>
</feature>
<feature type="compositionally biased region" description="Polar residues" evidence="5">
    <location>
        <begin position="624"/>
        <end position="634"/>
    </location>
</feature>
<feature type="region of interest" description="Disordered" evidence="5">
    <location>
        <begin position="504"/>
        <end position="527"/>
    </location>
</feature>
<dbReference type="GO" id="GO:0000785">
    <property type="term" value="C:chromatin"/>
    <property type="evidence" value="ECO:0007669"/>
    <property type="project" value="UniProtKB-ARBA"/>
</dbReference>
<dbReference type="Pfam" id="PF02791">
    <property type="entry name" value="DDT"/>
    <property type="match status" value="1"/>
</dbReference>
<evidence type="ECO:0000256" key="2">
    <source>
        <dbReference type="ARBA" id="ARBA00023054"/>
    </source>
</evidence>
<dbReference type="PANTHER" id="PTHR32075">
    <property type="entry name" value="ISWI CHROMATIN-REMODELING COMPLEX SUBUNIT YPL216W-RELATED"/>
    <property type="match status" value="1"/>
</dbReference>
<dbReference type="GO" id="GO:0000781">
    <property type="term" value="C:chromosome, telomeric region"/>
    <property type="evidence" value="ECO:0007669"/>
    <property type="project" value="GOC"/>
</dbReference>
<dbReference type="GO" id="GO:0031509">
    <property type="term" value="P:subtelomeric heterochromatin formation"/>
    <property type="evidence" value="ECO:0007669"/>
    <property type="project" value="TreeGrafter"/>
</dbReference>
<evidence type="ECO:0000259" key="6">
    <source>
        <dbReference type="PROSITE" id="PS50827"/>
    </source>
</evidence>
<dbReference type="InterPro" id="IPR013136">
    <property type="entry name" value="WSTF_Acf1_Cbp146"/>
</dbReference>
<feature type="compositionally biased region" description="Basic residues" evidence="5">
    <location>
        <begin position="710"/>
        <end position="722"/>
    </location>
</feature>
<keyword evidence="2" id="KW-0175">Coiled coil</keyword>
<dbReference type="GO" id="GO:0005634">
    <property type="term" value="C:nucleus"/>
    <property type="evidence" value="ECO:0007669"/>
    <property type="project" value="UniProtKB-SubCell"/>
</dbReference>
<dbReference type="VEuPathDB" id="FungiDB:BDEG_26210"/>
<comment type="subcellular location">
    <subcellularLocation>
        <location evidence="1 4">Nucleus</location>
    </subcellularLocation>
</comment>
<evidence type="ECO:0000256" key="3">
    <source>
        <dbReference type="ARBA" id="ARBA00023242"/>
    </source>
</evidence>
<evidence type="ECO:0000259" key="7">
    <source>
        <dbReference type="PROSITE" id="PS51136"/>
    </source>
</evidence>